<evidence type="ECO:0000313" key="6">
    <source>
        <dbReference type="Proteomes" id="UP000461768"/>
    </source>
</evidence>
<evidence type="ECO:0000313" key="5">
    <source>
        <dbReference type="EMBL" id="KAB1438491.1"/>
    </source>
</evidence>
<dbReference type="InterPro" id="IPR000835">
    <property type="entry name" value="HTH_MarR-typ"/>
</dbReference>
<dbReference type="Gene3D" id="3.40.50.150">
    <property type="entry name" value="Vaccinia Virus protein VP39"/>
    <property type="match status" value="1"/>
</dbReference>
<protein>
    <submittedName>
        <fullName evidence="5">Methyltransferase domain-containing protein</fullName>
    </submittedName>
</protein>
<keyword evidence="1" id="KW-0805">Transcription regulation</keyword>
<dbReference type="GO" id="GO:0032259">
    <property type="term" value="P:methylation"/>
    <property type="evidence" value="ECO:0007669"/>
    <property type="project" value="UniProtKB-KW"/>
</dbReference>
<dbReference type="Pfam" id="PF13489">
    <property type="entry name" value="Methyltransf_23"/>
    <property type="match status" value="1"/>
</dbReference>
<evidence type="ECO:0000256" key="2">
    <source>
        <dbReference type="ARBA" id="ARBA00023125"/>
    </source>
</evidence>
<name>A0A7V7UGH7_9FIRM</name>
<dbReference type="Gene3D" id="1.10.10.10">
    <property type="entry name" value="Winged helix-like DNA-binding domain superfamily/Winged helix DNA-binding domain"/>
    <property type="match status" value="2"/>
</dbReference>
<dbReference type="GO" id="GO:0008168">
    <property type="term" value="F:methyltransferase activity"/>
    <property type="evidence" value="ECO:0007669"/>
    <property type="project" value="UniProtKB-KW"/>
</dbReference>
<gene>
    <name evidence="5" type="ORF">F7O84_13200</name>
</gene>
<dbReference type="InterPro" id="IPR029063">
    <property type="entry name" value="SAM-dependent_MTases_sf"/>
</dbReference>
<dbReference type="Pfam" id="PF01047">
    <property type="entry name" value="MarR"/>
    <property type="match status" value="1"/>
</dbReference>
<reference evidence="5 6" key="1">
    <citation type="submission" date="2019-09" db="EMBL/GenBank/DDBJ databases">
        <authorList>
            <person name="Valk L.C."/>
        </authorList>
    </citation>
    <scope>NUCLEOTIDE SEQUENCE [LARGE SCALE GENOMIC DNA]</scope>
    <source>
        <strain evidence="5">GalUA</strain>
    </source>
</reference>
<dbReference type="PANTHER" id="PTHR42756:SF1">
    <property type="entry name" value="TRANSCRIPTIONAL REPRESSOR OF EMRAB OPERON"/>
    <property type="match status" value="1"/>
</dbReference>
<dbReference type="GO" id="GO:0046983">
    <property type="term" value="F:protein dimerization activity"/>
    <property type="evidence" value="ECO:0007669"/>
    <property type="project" value="InterPro"/>
</dbReference>
<dbReference type="GO" id="GO:0003677">
    <property type="term" value="F:DNA binding"/>
    <property type="evidence" value="ECO:0007669"/>
    <property type="project" value="UniProtKB-KW"/>
</dbReference>
<dbReference type="SMART" id="SM00347">
    <property type="entry name" value="HTH_MARR"/>
    <property type="match status" value="1"/>
</dbReference>
<dbReference type="Pfam" id="PF08100">
    <property type="entry name" value="Dimerisation"/>
    <property type="match status" value="1"/>
</dbReference>
<dbReference type="SUPFAM" id="SSF46785">
    <property type="entry name" value="Winged helix' DNA-binding domain"/>
    <property type="match status" value="2"/>
</dbReference>
<evidence type="ECO:0000256" key="3">
    <source>
        <dbReference type="ARBA" id="ARBA00023163"/>
    </source>
</evidence>
<dbReference type="OrthoDB" id="1682723at2"/>
<sequence length="478" mass="53679">MYNMENSPKRYYEIIHNYQEAQLLFAAIRMNLFSHLDTPQTSETLAAKINCDKKQVDLLLLSLVSCGLVDRLGDYYLNTPETKDFLSRNSNVFLGDTLLFREKMTSLAQLEEKVKSSHVVGGATYDFSELAKVAIPEMYLGRVQAFLEEISKLFPDCNEPLQVLDLGGGTGILDIEFVKQYPNSKATIMETLEVAKVTKKIVYEHQVEQKIEVICGDFNLDPFLGPYDLIIASGILNFVTGNLSDFFKKISASLKEGGYLLIIGPSANDVNKTPANMLSWLSGFLDGIPLPPSNQEIEAAVQASNLTLTNRIKVAMFEGSLYCKSKIKPLVSTNEVIHSFIELTEKIANSKTNVLDFGSEDMVFYRGEIHMIKTIGDYPGIHSAKLAMKYGITRPVVHKTLQKLYERGLIAKKEDPDDKKRFLLYLTEKGQTAYHAHEVYHATFDKALFDFLADTPSDQLASIKDFLEHAIDLIQNHA</sequence>
<evidence type="ECO:0000259" key="4">
    <source>
        <dbReference type="PROSITE" id="PS50995"/>
    </source>
</evidence>
<reference evidence="5 6" key="2">
    <citation type="submission" date="2020-02" db="EMBL/GenBank/DDBJ databases">
        <title>Candidatus Galacturonibacter soehngenii shows hetero-acetogenic catabolism of galacturonic acid but lacks a canonical carbon monoxide dehydrogenase/acetyl-CoA synthase complex.</title>
        <authorList>
            <person name="Diender M."/>
            <person name="Stouten G.R."/>
            <person name="Petersen J.F."/>
            <person name="Nielsen P.H."/>
            <person name="Dueholm M.S."/>
            <person name="Pronk J.T."/>
            <person name="Van Loosdrecht M.C.M."/>
        </authorList>
    </citation>
    <scope>NUCLEOTIDE SEQUENCE [LARGE SCALE GENOMIC DNA]</scope>
    <source>
        <strain evidence="5">GalUA</strain>
    </source>
</reference>
<dbReference type="SUPFAM" id="SSF53335">
    <property type="entry name" value="S-adenosyl-L-methionine-dependent methyltransferases"/>
    <property type="match status" value="1"/>
</dbReference>
<keyword evidence="5" id="KW-0808">Transferase</keyword>
<dbReference type="CDD" id="cd02440">
    <property type="entry name" value="AdoMet_MTases"/>
    <property type="match status" value="1"/>
</dbReference>
<dbReference type="AlphaFoldDB" id="A0A7V7UGH7"/>
<dbReference type="InterPro" id="IPR012967">
    <property type="entry name" value="COMT_dimerisation"/>
</dbReference>
<dbReference type="InterPro" id="IPR036390">
    <property type="entry name" value="WH_DNA-bd_sf"/>
</dbReference>
<keyword evidence="5" id="KW-0489">Methyltransferase</keyword>
<dbReference type="EMBL" id="WAGX01000005">
    <property type="protein sequence ID" value="KAB1438491.1"/>
    <property type="molecule type" value="Genomic_DNA"/>
</dbReference>
<dbReference type="PANTHER" id="PTHR42756">
    <property type="entry name" value="TRANSCRIPTIONAL REGULATOR, MARR"/>
    <property type="match status" value="1"/>
</dbReference>
<keyword evidence="6" id="KW-1185">Reference proteome</keyword>
<comment type="caution">
    <text evidence="5">The sequence shown here is derived from an EMBL/GenBank/DDBJ whole genome shotgun (WGS) entry which is preliminary data.</text>
</comment>
<proteinExistence type="predicted"/>
<keyword evidence="3" id="KW-0804">Transcription</keyword>
<feature type="domain" description="HTH marR-type" evidence="4">
    <location>
        <begin position="333"/>
        <end position="472"/>
    </location>
</feature>
<keyword evidence="2" id="KW-0238">DNA-binding</keyword>
<dbReference type="InterPro" id="IPR036388">
    <property type="entry name" value="WH-like_DNA-bd_sf"/>
</dbReference>
<dbReference type="PROSITE" id="PS50995">
    <property type="entry name" value="HTH_MARR_2"/>
    <property type="match status" value="1"/>
</dbReference>
<dbReference type="GO" id="GO:0003700">
    <property type="term" value="F:DNA-binding transcription factor activity"/>
    <property type="evidence" value="ECO:0007669"/>
    <property type="project" value="InterPro"/>
</dbReference>
<dbReference type="Proteomes" id="UP000461768">
    <property type="component" value="Unassembled WGS sequence"/>
</dbReference>
<organism evidence="5 6">
    <name type="scientific">Candidatus Galacturonatibacter soehngenii</name>
    <dbReference type="NCBI Taxonomy" id="2307010"/>
    <lineage>
        <taxon>Bacteria</taxon>
        <taxon>Bacillati</taxon>
        <taxon>Bacillota</taxon>
        <taxon>Clostridia</taxon>
        <taxon>Lachnospirales</taxon>
        <taxon>Lachnospiraceae</taxon>
        <taxon>Candidatus Galacturonatibacter</taxon>
    </lineage>
</organism>
<accession>A0A7V7UGH7</accession>
<evidence type="ECO:0000256" key="1">
    <source>
        <dbReference type="ARBA" id="ARBA00023015"/>
    </source>
</evidence>